<evidence type="ECO:0000256" key="12">
    <source>
        <dbReference type="ARBA" id="ARBA00023145"/>
    </source>
</evidence>
<dbReference type="PROSITE" id="PS52035">
    <property type="entry name" value="PEPTIDASE_M14"/>
    <property type="match status" value="1"/>
</dbReference>
<keyword evidence="6" id="KW-0479">Metal-binding</keyword>
<evidence type="ECO:0000256" key="5">
    <source>
        <dbReference type="ARBA" id="ARBA00022670"/>
    </source>
</evidence>
<evidence type="ECO:0000256" key="14">
    <source>
        <dbReference type="PROSITE-ProRule" id="PRU01379"/>
    </source>
</evidence>
<keyword evidence="12" id="KW-0865">Zymogen</keyword>
<keyword evidence="11" id="KW-0482">Metalloprotease</keyword>
<dbReference type="InterPro" id="IPR057246">
    <property type="entry name" value="CARBOXYPEPT_ZN_1"/>
</dbReference>
<keyword evidence="8" id="KW-0378">Hydrolase</keyword>
<comment type="cofactor">
    <cofactor evidence="1">
        <name>Zn(2+)</name>
        <dbReference type="ChEBI" id="CHEBI:29105"/>
    </cofactor>
</comment>
<dbReference type="PANTHER" id="PTHR11705">
    <property type="entry name" value="PROTEASE FAMILY M14 CARBOXYPEPTIDASE A,B"/>
    <property type="match status" value="1"/>
</dbReference>
<dbReference type="Gene3D" id="3.30.70.340">
    <property type="entry name" value="Metallocarboxypeptidase-like"/>
    <property type="match status" value="1"/>
</dbReference>
<feature type="active site" description="Proton donor/acceptor" evidence="14">
    <location>
        <position position="379"/>
    </location>
</feature>
<dbReference type="InterPro" id="IPR000834">
    <property type="entry name" value="Peptidase_M14"/>
</dbReference>
<dbReference type="EMBL" id="JAPDRL010000108">
    <property type="protein sequence ID" value="KAJ9657091.1"/>
    <property type="molecule type" value="Genomic_DNA"/>
</dbReference>
<evidence type="ECO:0000256" key="6">
    <source>
        <dbReference type="ARBA" id="ARBA00022723"/>
    </source>
</evidence>
<evidence type="ECO:0000256" key="1">
    <source>
        <dbReference type="ARBA" id="ARBA00001947"/>
    </source>
</evidence>
<evidence type="ECO:0000313" key="17">
    <source>
        <dbReference type="EMBL" id="KAJ9657091.1"/>
    </source>
</evidence>
<evidence type="ECO:0000256" key="8">
    <source>
        <dbReference type="ARBA" id="ARBA00022801"/>
    </source>
</evidence>
<comment type="caution">
    <text evidence="17">The sequence shown here is derived from an EMBL/GenBank/DDBJ whole genome shotgun (WGS) entry which is preliminary data.</text>
</comment>
<name>A0ABQ9NGH8_9PEZI</name>
<dbReference type="SUPFAM" id="SSF54897">
    <property type="entry name" value="Protease propeptides/inhibitors"/>
    <property type="match status" value="1"/>
</dbReference>
<dbReference type="SMART" id="SM00631">
    <property type="entry name" value="Zn_pept"/>
    <property type="match status" value="1"/>
</dbReference>
<dbReference type="CDD" id="cd03860">
    <property type="entry name" value="M14_CP_A-B_like"/>
    <property type="match status" value="1"/>
</dbReference>
<dbReference type="InterPro" id="IPR036990">
    <property type="entry name" value="M14A-like_propep"/>
</dbReference>
<evidence type="ECO:0000259" key="16">
    <source>
        <dbReference type="PROSITE" id="PS52035"/>
    </source>
</evidence>
<comment type="function">
    <text evidence="2">Extracellular metalloprotease that contributes to pathogenicity.</text>
</comment>
<protein>
    <recommendedName>
        <fullName evidence="16">Peptidase M14 domain-containing protein</fullName>
    </recommendedName>
</protein>
<dbReference type="PANTHER" id="PTHR11705:SF143">
    <property type="entry name" value="SLL0236 PROTEIN"/>
    <property type="match status" value="1"/>
</dbReference>
<evidence type="ECO:0000256" key="9">
    <source>
        <dbReference type="ARBA" id="ARBA00022833"/>
    </source>
</evidence>
<feature type="chain" id="PRO_5047520805" description="Peptidase M14 domain-containing protein" evidence="15">
    <location>
        <begin position="17"/>
        <end position="414"/>
    </location>
</feature>
<dbReference type="Proteomes" id="UP001172684">
    <property type="component" value="Unassembled WGS sequence"/>
</dbReference>
<dbReference type="PRINTS" id="PR00765">
    <property type="entry name" value="CRBOXYPTASEA"/>
</dbReference>
<evidence type="ECO:0000256" key="10">
    <source>
        <dbReference type="ARBA" id="ARBA00023026"/>
    </source>
</evidence>
<keyword evidence="18" id="KW-1185">Reference proteome</keyword>
<gene>
    <name evidence="17" type="ORF">H2201_008299</name>
</gene>
<keyword evidence="4" id="KW-0121">Carboxypeptidase</keyword>
<dbReference type="SUPFAM" id="SSF53187">
    <property type="entry name" value="Zn-dependent exopeptidases"/>
    <property type="match status" value="1"/>
</dbReference>
<dbReference type="Pfam" id="PF02244">
    <property type="entry name" value="Propep_M14"/>
    <property type="match status" value="1"/>
</dbReference>
<accession>A0ABQ9NGH8</accession>
<organism evidence="17 18">
    <name type="scientific">Coniosporium apollinis</name>
    <dbReference type="NCBI Taxonomy" id="61459"/>
    <lineage>
        <taxon>Eukaryota</taxon>
        <taxon>Fungi</taxon>
        <taxon>Dikarya</taxon>
        <taxon>Ascomycota</taxon>
        <taxon>Pezizomycotina</taxon>
        <taxon>Dothideomycetes</taxon>
        <taxon>Dothideomycetes incertae sedis</taxon>
        <taxon>Coniosporium</taxon>
    </lineage>
</organism>
<feature type="domain" description="Peptidase M14" evidence="16">
    <location>
        <begin position="113"/>
        <end position="413"/>
    </location>
</feature>
<dbReference type="PROSITE" id="PS00132">
    <property type="entry name" value="CARBOXYPEPT_ZN_1"/>
    <property type="match status" value="1"/>
</dbReference>
<feature type="signal peptide" evidence="15">
    <location>
        <begin position="1"/>
        <end position="16"/>
    </location>
</feature>
<keyword evidence="9" id="KW-0862">Zinc</keyword>
<evidence type="ECO:0000256" key="11">
    <source>
        <dbReference type="ARBA" id="ARBA00023049"/>
    </source>
</evidence>
<reference evidence="17" key="1">
    <citation type="submission" date="2022-10" db="EMBL/GenBank/DDBJ databases">
        <title>Culturing micro-colonial fungi from biological soil crusts in the Mojave desert and describing Neophaeococcomyces mojavensis, and introducing the new genera and species Taxawa tesnikishii.</title>
        <authorList>
            <person name="Kurbessoian T."/>
            <person name="Stajich J.E."/>
        </authorList>
    </citation>
    <scope>NUCLEOTIDE SEQUENCE</scope>
    <source>
        <strain evidence="17">TK_1</strain>
    </source>
</reference>
<proteinExistence type="inferred from homology"/>
<evidence type="ECO:0000313" key="18">
    <source>
        <dbReference type="Proteomes" id="UP001172684"/>
    </source>
</evidence>
<keyword evidence="7 15" id="KW-0732">Signal</keyword>
<comment type="similarity">
    <text evidence="3 14">Belongs to the peptidase M14 family.</text>
</comment>
<dbReference type="Gene3D" id="3.40.630.10">
    <property type="entry name" value="Zn peptidases"/>
    <property type="match status" value="1"/>
</dbReference>
<evidence type="ECO:0000256" key="4">
    <source>
        <dbReference type="ARBA" id="ARBA00022645"/>
    </source>
</evidence>
<sequence length="414" mass="45280">MKSLILTSLLLSSASAAAVNKKVSYDGFKVFRVSAGDNLAAVEDTVTALGLDKWIDGAENTGHLDVVVAPKQLQAFEEAGLNSTVMHDDLGVSIAAQEQVSAFAAADITFFNSYHPYAEHLQFMRDLVAKYPNNAEIVTSGTTVQGRPITGIHIWGAGGKGTKKAVVFHSTVHAREWITTMVSQYTAYFMLSSYATDATVKAFVDKYDYYIFPVVNPDGFVYSQTTDRLWRKNRATNAGSSCIGTDVNRNWPYQWVGSGSSTNPCSESFRGPSQGSSPEVKGLYGYLNRLRDTTGIKMYIDWHAYSQLFMTPYGYSCTTVSAKNTELQSLARGFATAAQALYGTPFKTGPICNTIYPVNGDSVDYANDVSRAEYTFTAELRDTGTYGFVLPPNQIVPSVREAWAGTAYLLTNLR</sequence>
<evidence type="ECO:0000256" key="7">
    <source>
        <dbReference type="ARBA" id="ARBA00022729"/>
    </source>
</evidence>
<evidence type="ECO:0000256" key="3">
    <source>
        <dbReference type="ARBA" id="ARBA00005988"/>
    </source>
</evidence>
<dbReference type="InterPro" id="IPR003146">
    <property type="entry name" value="M14A_act_pep"/>
</dbReference>
<keyword evidence="5" id="KW-0645">Protease</keyword>
<evidence type="ECO:0000256" key="2">
    <source>
        <dbReference type="ARBA" id="ARBA00003091"/>
    </source>
</evidence>
<evidence type="ECO:0000256" key="15">
    <source>
        <dbReference type="SAM" id="SignalP"/>
    </source>
</evidence>
<evidence type="ECO:0000256" key="13">
    <source>
        <dbReference type="ARBA" id="ARBA00023157"/>
    </source>
</evidence>
<dbReference type="Pfam" id="PF00246">
    <property type="entry name" value="Peptidase_M14"/>
    <property type="match status" value="1"/>
</dbReference>
<keyword evidence="10" id="KW-0843">Virulence</keyword>
<keyword evidence="13" id="KW-1015">Disulfide bond</keyword>